<sequence length="96" mass="10261">MEAVGELIVVGAGLTGQKIGDSVVYAGDSIGSYAEEQILPADEVVPVPPPVLPIIALVELDLYYGNGQVHLAVLLLELFQSKRRLLEDDGCHHVII</sequence>
<organism evidence="1 2">
    <name type="scientific">Rubroshorea leprosula</name>
    <dbReference type="NCBI Taxonomy" id="152421"/>
    <lineage>
        <taxon>Eukaryota</taxon>
        <taxon>Viridiplantae</taxon>
        <taxon>Streptophyta</taxon>
        <taxon>Embryophyta</taxon>
        <taxon>Tracheophyta</taxon>
        <taxon>Spermatophyta</taxon>
        <taxon>Magnoliopsida</taxon>
        <taxon>eudicotyledons</taxon>
        <taxon>Gunneridae</taxon>
        <taxon>Pentapetalae</taxon>
        <taxon>rosids</taxon>
        <taxon>malvids</taxon>
        <taxon>Malvales</taxon>
        <taxon>Dipterocarpaceae</taxon>
        <taxon>Rubroshorea</taxon>
    </lineage>
</organism>
<reference evidence="1 2" key="1">
    <citation type="journal article" date="2021" name="Commun. Biol.">
        <title>The genome of Shorea leprosula (Dipterocarpaceae) highlights the ecological relevance of drought in aseasonal tropical rainforests.</title>
        <authorList>
            <person name="Ng K.K.S."/>
            <person name="Kobayashi M.J."/>
            <person name="Fawcett J.A."/>
            <person name="Hatakeyama M."/>
            <person name="Paape T."/>
            <person name="Ng C.H."/>
            <person name="Ang C.C."/>
            <person name="Tnah L.H."/>
            <person name="Lee C.T."/>
            <person name="Nishiyama T."/>
            <person name="Sese J."/>
            <person name="O'Brien M.J."/>
            <person name="Copetti D."/>
            <person name="Mohd Noor M.I."/>
            <person name="Ong R.C."/>
            <person name="Putra M."/>
            <person name="Sireger I.Z."/>
            <person name="Indrioko S."/>
            <person name="Kosugi Y."/>
            <person name="Izuno A."/>
            <person name="Isagi Y."/>
            <person name="Lee S.L."/>
            <person name="Shimizu K.K."/>
        </authorList>
    </citation>
    <scope>NUCLEOTIDE SEQUENCE [LARGE SCALE GENOMIC DNA]</scope>
    <source>
        <strain evidence="1">214</strain>
    </source>
</reference>
<dbReference type="Proteomes" id="UP001054252">
    <property type="component" value="Unassembled WGS sequence"/>
</dbReference>
<name>A0AAV5JSA7_9ROSI</name>
<accession>A0AAV5JSA7</accession>
<evidence type="ECO:0000313" key="2">
    <source>
        <dbReference type="Proteomes" id="UP001054252"/>
    </source>
</evidence>
<dbReference type="SUPFAM" id="SSF50129">
    <property type="entry name" value="GroES-like"/>
    <property type="match status" value="1"/>
</dbReference>
<protein>
    <recommendedName>
        <fullName evidence="3">Quinone oxidoreductase</fullName>
    </recommendedName>
</protein>
<evidence type="ECO:0000313" key="1">
    <source>
        <dbReference type="EMBL" id="GKV17543.1"/>
    </source>
</evidence>
<comment type="caution">
    <text evidence="1">The sequence shown here is derived from an EMBL/GenBank/DDBJ whole genome shotgun (WGS) entry which is preliminary data.</text>
</comment>
<dbReference type="EMBL" id="BPVZ01000048">
    <property type="protein sequence ID" value="GKV17543.1"/>
    <property type="molecule type" value="Genomic_DNA"/>
</dbReference>
<evidence type="ECO:0008006" key="3">
    <source>
        <dbReference type="Google" id="ProtNLM"/>
    </source>
</evidence>
<dbReference type="AlphaFoldDB" id="A0AAV5JSA7"/>
<keyword evidence="2" id="KW-1185">Reference proteome</keyword>
<gene>
    <name evidence="1" type="ORF">SLEP1_g28035</name>
</gene>
<proteinExistence type="predicted"/>
<dbReference type="InterPro" id="IPR011032">
    <property type="entry name" value="GroES-like_sf"/>
</dbReference>
<dbReference type="Gene3D" id="3.90.180.10">
    <property type="entry name" value="Medium-chain alcohol dehydrogenases, catalytic domain"/>
    <property type="match status" value="1"/>
</dbReference>